<accession>A0A7X9S281</accession>
<dbReference type="PIRSF" id="PIRSF032285">
    <property type="entry name" value="UCP032285"/>
    <property type="match status" value="1"/>
</dbReference>
<organism evidence="1 2">
    <name type="scientific">Flammeovirga aprica JL-4</name>
    <dbReference type="NCBI Taxonomy" id="694437"/>
    <lineage>
        <taxon>Bacteria</taxon>
        <taxon>Pseudomonadati</taxon>
        <taxon>Bacteroidota</taxon>
        <taxon>Cytophagia</taxon>
        <taxon>Cytophagales</taxon>
        <taxon>Flammeovirgaceae</taxon>
        <taxon>Flammeovirga</taxon>
    </lineage>
</organism>
<reference evidence="1 2" key="1">
    <citation type="submission" date="2020-04" db="EMBL/GenBank/DDBJ databases">
        <title>Flammeovirga sp. SR4, a novel species isolated from seawater.</title>
        <authorList>
            <person name="Wang X."/>
        </authorList>
    </citation>
    <scope>NUCLEOTIDE SEQUENCE [LARGE SCALE GENOMIC DNA]</scope>
    <source>
        <strain evidence="1 2">ATCC 23126</strain>
    </source>
</reference>
<protein>
    <submittedName>
        <fullName evidence="1">MepB family protein</fullName>
    </submittedName>
</protein>
<dbReference type="InterPro" id="IPR038231">
    <property type="entry name" value="MepB-like_sf"/>
</dbReference>
<gene>
    <name evidence="1" type="ORF">HHU12_33050</name>
</gene>
<dbReference type="AlphaFoldDB" id="A0A7X9S281"/>
<dbReference type="EMBL" id="JABANE010000218">
    <property type="protein sequence ID" value="NME72832.1"/>
    <property type="molecule type" value="Genomic_DNA"/>
</dbReference>
<dbReference type="Pfam" id="PF08877">
    <property type="entry name" value="MepB-like"/>
    <property type="match status" value="1"/>
</dbReference>
<dbReference type="InterPro" id="IPR011235">
    <property type="entry name" value="MepB-like"/>
</dbReference>
<comment type="caution">
    <text evidence="1">The sequence shown here is derived from an EMBL/GenBank/DDBJ whole genome shotgun (WGS) entry which is preliminary data.</text>
</comment>
<evidence type="ECO:0000313" key="2">
    <source>
        <dbReference type="Proteomes" id="UP000576082"/>
    </source>
</evidence>
<evidence type="ECO:0000313" key="1">
    <source>
        <dbReference type="EMBL" id="NME72832.1"/>
    </source>
</evidence>
<dbReference type="RefSeq" id="WP_169660999.1">
    <property type="nucleotide sequence ID" value="NZ_JABANE010000218.1"/>
</dbReference>
<dbReference type="Gene3D" id="3.40.1350.140">
    <property type="entry name" value="MepB-like"/>
    <property type="match status" value="1"/>
</dbReference>
<dbReference type="Proteomes" id="UP000576082">
    <property type="component" value="Unassembled WGS sequence"/>
</dbReference>
<proteinExistence type="predicted"/>
<sequence>MNPILQQIKTAIYDQCALVISNYKTEAEGQEYHACQFTLNKQHILCRNAKITPKKVGQFVTCWRRNEKGVTELFHEKDVIDFYVINVKYEEKLGQFVFPKSILIAKGIISTEQKEGKRGFRVYPKWDVTNNKQAERTQQWQLNYFFEINDSTDLIQVKGLYSKNHF</sequence>
<name>A0A7X9S281_9BACT</name>
<keyword evidence="2" id="KW-1185">Reference proteome</keyword>